<dbReference type="PROSITE" id="PS51257">
    <property type="entry name" value="PROKAR_LIPOPROTEIN"/>
    <property type="match status" value="1"/>
</dbReference>
<organism evidence="1 2">
    <name type="scientific">Bacteroides ovatus</name>
    <dbReference type="NCBI Taxonomy" id="28116"/>
    <lineage>
        <taxon>Bacteria</taxon>
        <taxon>Pseudomonadati</taxon>
        <taxon>Bacteroidota</taxon>
        <taxon>Bacteroidia</taxon>
        <taxon>Bacteroidales</taxon>
        <taxon>Bacteroidaceae</taxon>
        <taxon>Bacteroides</taxon>
    </lineage>
</organism>
<reference evidence="1 2" key="1">
    <citation type="submission" date="2016-10" db="EMBL/GenBank/DDBJ databases">
        <authorList>
            <person name="de Groot N.N."/>
        </authorList>
    </citation>
    <scope>NUCLEOTIDE SEQUENCE [LARGE SCALE GENOMIC DNA]</scope>
    <source>
        <strain evidence="1 2">NLAE-zl-C500</strain>
    </source>
</reference>
<sequence length="341" mass="38870">MLLKHWNLILIFLTFSIISCESSKNEPEVNSTPSFPVGREFNVSLNIAPFLEVAEQPLSRSTSTVADGIYAVNVFWKGKGLTSFQPYASGLFDNPYRVEIGLIEGYVYRFDCSFLGYKDRPYYTIQSDSILYGLPFSSTLQKEVNGLVNNDLKISINPLNINGAFHQHIYKGEMHIKCDSISTHPTVKRFFGSEQLDFSNPNMNTSVSMTLKRAYYSIQFVTDELAPGDSIKIKAADVAPFYLLYSKDGTSRTEERIISMYDISDYYTAKLKEEETIAFTISYRPANEEKWYSLYTNQSIKMKRNKKNIIKIVKIDEHIGDATISFGEEAEMEESEQEIGK</sequence>
<dbReference type="Proteomes" id="UP000183670">
    <property type="component" value="Unassembled WGS sequence"/>
</dbReference>
<evidence type="ECO:0000313" key="2">
    <source>
        <dbReference type="Proteomes" id="UP000183670"/>
    </source>
</evidence>
<dbReference type="EMBL" id="FMYE01000003">
    <property type="protein sequence ID" value="SDB75707.1"/>
    <property type="molecule type" value="Genomic_DNA"/>
</dbReference>
<gene>
    <name evidence="1" type="ORF">SAMN05192581_1003114</name>
</gene>
<dbReference type="AlphaFoldDB" id="A0A1G6G141"/>
<evidence type="ECO:0000313" key="1">
    <source>
        <dbReference type="EMBL" id="SDB75707.1"/>
    </source>
</evidence>
<name>A0A1G6G141_BACOV</name>
<proteinExistence type="predicted"/>
<dbReference type="RefSeq" id="WP_074556720.1">
    <property type="nucleotide sequence ID" value="NZ_FMYE01000003.1"/>
</dbReference>
<accession>A0A1G6G141</accession>
<protein>
    <submittedName>
        <fullName evidence="1">Uncharacterized protein</fullName>
    </submittedName>
</protein>